<gene>
    <name evidence="2" type="ORF">Z517_05175</name>
</gene>
<organism evidence="2 3">
    <name type="scientific">Fonsecaea pedrosoi CBS 271.37</name>
    <dbReference type="NCBI Taxonomy" id="1442368"/>
    <lineage>
        <taxon>Eukaryota</taxon>
        <taxon>Fungi</taxon>
        <taxon>Dikarya</taxon>
        <taxon>Ascomycota</taxon>
        <taxon>Pezizomycotina</taxon>
        <taxon>Eurotiomycetes</taxon>
        <taxon>Chaetothyriomycetidae</taxon>
        <taxon>Chaetothyriales</taxon>
        <taxon>Herpotrichiellaceae</taxon>
        <taxon>Fonsecaea</taxon>
    </lineage>
</organism>
<feature type="compositionally biased region" description="Basic residues" evidence="1">
    <location>
        <begin position="91"/>
        <end position="100"/>
    </location>
</feature>
<evidence type="ECO:0000313" key="2">
    <source>
        <dbReference type="EMBL" id="KIW82148.1"/>
    </source>
</evidence>
<proteinExistence type="predicted"/>
<dbReference type="STRING" id="1442368.A0A0D2GMG2"/>
<sequence>MAEPQAARARYLQQAARMIFLSAPTTSRQLLREGVELDHAASSHAAHRDIATLKSTHMEESQQPLDVPVERSEAVVTESTDPVLEKPTKSSSKKRAKARKGREGLQALLNKSMQSKSTPGLNLMDLMKK</sequence>
<evidence type="ECO:0000256" key="1">
    <source>
        <dbReference type="SAM" id="MobiDB-lite"/>
    </source>
</evidence>
<dbReference type="Proteomes" id="UP000053029">
    <property type="component" value="Unassembled WGS sequence"/>
</dbReference>
<dbReference type="AlphaFoldDB" id="A0A0D2GMG2"/>
<dbReference type="EMBL" id="KN846971">
    <property type="protein sequence ID" value="KIW82148.1"/>
    <property type="molecule type" value="Genomic_DNA"/>
</dbReference>
<dbReference type="GeneID" id="25304665"/>
<feature type="region of interest" description="Disordered" evidence="1">
    <location>
        <begin position="55"/>
        <end position="129"/>
    </location>
</feature>
<name>A0A0D2GMG2_9EURO</name>
<dbReference type="OrthoDB" id="438080at2759"/>
<reference evidence="2 3" key="1">
    <citation type="submission" date="2015-01" db="EMBL/GenBank/DDBJ databases">
        <title>The Genome Sequence of Fonsecaea pedrosoi CBS 271.37.</title>
        <authorList>
            <consortium name="The Broad Institute Genomics Platform"/>
            <person name="Cuomo C."/>
            <person name="de Hoog S."/>
            <person name="Gorbushina A."/>
            <person name="Stielow B."/>
            <person name="Teixiera M."/>
            <person name="Abouelleil A."/>
            <person name="Chapman S.B."/>
            <person name="Priest M."/>
            <person name="Young S.K."/>
            <person name="Wortman J."/>
            <person name="Nusbaum C."/>
            <person name="Birren B."/>
        </authorList>
    </citation>
    <scope>NUCLEOTIDE SEQUENCE [LARGE SCALE GENOMIC DNA]</scope>
    <source>
        <strain evidence="2 3">CBS 271.37</strain>
    </source>
</reference>
<dbReference type="VEuPathDB" id="FungiDB:Z517_05175"/>
<keyword evidence="3" id="KW-1185">Reference proteome</keyword>
<dbReference type="RefSeq" id="XP_013285956.1">
    <property type="nucleotide sequence ID" value="XM_013430502.1"/>
</dbReference>
<accession>A0A0D2GMG2</accession>
<dbReference type="HOGENOM" id="CLU_081044_2_0_1"/>
<feature type="compositionally biased region" description="Polar residues" evidence="1">
    <location>
        <begin position="109"/>
        <end position="120"/>
    </location>
</feature>
<protein>
    <submittedName>
        <fullName evidence="2">Unplaced genomic scaffold supercont1.3, whole genome shotgun sequence</fullName>
    </submittedName>
</protein>
<evidence type="ECO:0000313" key="3">
    <source>
        <dbReference type="Proteomes" id="UP000053029"/>
    </source>
</evidence>